<keyword evidence="2" id="KW-1185">Reference proteome</keyword>
<sequence length="170" mass="18216">MTIPTPYVLPLPLNSEALDWFQRYRNGGCDPDVVIRHIATPADATLPVVGSVSEPAIAALLKDDGVSFISLHHKGVLQINLTRLTDAQAAIAAAGAEKARKDSGPVILAMLKKELADFERDNLGPVDMETGCAEYGNEAMDEWANDRYELIESVEALIKSLAAPDTGDAS</sequence>
<name>A0ABS3M1N2_9PROT</name>
<reference evidence="1 2" key="1">
    <citation type="submission" date="2021-03" db="EMBL/GenBank/DDBJ databases">
        <title>The complete genome sequence of Acetobacter sacchari TBRC 11175.</title>
        <authorList>
            <person name="Charoenyingcharoen P."/>
            <person name="Yukphan P."/>
        </authorList>
    </citation>
    <scope>NUCLEOTIDE SEQUENCE [LARGE SCALE GENOMIC DNA]</scope>
    <source>
        <strain evidence="1 2">TBRC 11175</strain>
    </source>
</reference>
<gene>
    <name evidence="1" type="ORF">J2D73_19975</name>
</gene>
<evidence type="ECO:0000313" key="2">
    <source>
        <dbReference type="Proteomes" id="UP000664771"/>
    </source>
</evidence>
<evidence type="ECO:0000313" key="1">
    <source>
        <dbReference type="EMBL" id="MBO1362063.1"/>
    </source>
</evidence>
<proteinExistence type="predicted"/>
<comment type="caution">
    <text evidence="1">The sequence shown here is derived from an EMBL/GenBank/DDBJ whole genome shotgun (WGS) entry which is preliminary data.</text>
</comment>
<dbReference type="EMBL" id="JAFVMF010000046">
    <property type="protein sequence ID" value="MBO1362063.1"/>
    <property type="molecule type" value="Genomic_DNA"/>
</dbReference>
<accession>A0ABS3M1N2</accession>
<dbReference type="Proteomes" id="UP000664771">
    <property type="component" value="Unassembled WGS sequence"/>
</dbReference>
<organism evidence="1 2">
    <name type="scientific">Acetobacter sacchari</name>
    <dbReference type="NCBI Taxonomy" id="2661687"/>
    <lineage>
        <taxon>Bacteria</taxon>
        <taxon>Pseudomonadati</taxon>
        <taxon>Pseudomonadota</taxon>
        <taxon>Alphaproteobacteria</taxon>
        <taxon>Acetobacterales</taxon>
        <taxon>Acetobacteraceae</taxon>
        <taxon>Acetobacter</taxon>
    </lineage>
</organism>
<protein>
    <submittedName>
        <fullName evidence="1">Uncharacterized protein</fullName>
    </submittedName>
</protein>
<dbReference type="RefSeq" id="WP_207884155.1">
    <property type="nucleotide sequence ID" value="NZ_JAFVMF010000046.1"/>
</dbReference>